<proteinExistence type="predicted"/>
<keyword evidence="1" id="KW-0812">Transmembrane</keyword>
<organism evidence="2 3">
    <name type="scientific">Tothia fuscella</name>
    <dbReference type="NCBI Taxonomy" id="1048955"/>
    <lineage>
        <taxon>Eukaryota</taxon>
        <taxon>Fungi</taxon>
        <taxon>Dikarya</taxon>
        <taxon>Ascomycota</taxon>
        <taxon>Pezizomycotina</taxon>
        <taxon>Dothideomycetes</taxon>
        <taxon>Pleosporomycetidae</taxon>
        <taxon>Venturiales</taxon>
        <taxon>Cylindrosympodiaceae</taxon>
        <taxon>Tothia</taxon>
    </lineage>
</organism>
<accession>A0A9P4NYW9</accession>
<keyword evidence="1" id="KW-1133">Transmembrane helix</keyword>
<keyword evidence="3" id="KW-1185">Reference proteome</keyword>
<keyword evidence="1" id="KW-0472">Membrane</keyword>
<feature type="transmembrane region" description="Helical" evidence="1">
    <location>
        <begin position="63"/>
        <end position="82"/>
    </location>
</feature>
<sequence length="84" mass="9353">MKSSRATNTADPLEASTSLKNLRHRGQLQPSHHSSKPLLTLVFLTYPLHPCCVLVRPATTLNLHYFGITIVLINFALVRSSFLP</sequence>
<dbReference type="AlphaFoldDB" id="A0A9P4NYW9"/>
<evidence type="ECO:0000313" key="2">
    <source>
        <dbReference type="EMBL" id="KAF2434995.1"/>
    </source>
</evidence>
<dbReference type="Proteomes" id="UP000800235">
    <property type="component" value="Unassembled WGS sequence"/>
</dbReference>
<comment type="caution">
    <text evidence="2">The sequence shown here is derived from an EMBL/GenBank/DDBJ whole genome shotgun (WGS) entry which is preliminary data.</text>
</comment>
<gene>
    <name evidence="2" type="ORF">EJ08DRAFT_645925</name>
</gene>
<evidence type="ECO:0000256" key="1">
    <source>
        <dbReference type="SAM" id="Phobius"/>
    </source>
</evidence>
<dbReference type="EMBL" id="MU007014">
    <property type="protein sequence ID" value="KAF2434995.1"/>
    <property type="molecule type" value="Genomic_DNA"/>
</dbReference>
<name>A0A9P4NYW9_9PEZI</name>
<protein>
    <submittedName>
        <fullName evidence="2">Uncharacterized protein</fullName>
    </submittedName>
</protein>
<reference evidence="2" key="1">
    <citation type="journal article" date="2020" name="Stud. Mycol.">
        <title>101 Dothideomycetes genomes: a test case for predicting lifestyles and emergence of pathogens.</title>
        <authorList>
            <person name="Haridas S."/>
            <person name="Albert R."/>
            <person name="Binder M."/>
            <person name="Bloem J."/>
            <person name="Labutti K."/>
            <person name="Salamov A."/>
            <person name="Andreopoulos B."/>
            <person name="Baker S."/>
            <person name="Barry K."/>
            <person name="Bills G."/>
            <person name="Bluhm B."/>
            <person name="Cannon C."/>
            <person name="Castanera R."/>
            <person name="Culley D."/>
            <person name="Daum C."/>
            <person name="Ezra D."/>
            <person name="Gonzalez J."/>
            <person name="Henrissat B."/>
            <person name="Kuo A."/>
            <person name="Liang C."/>
            <person name="Lipzen A."/>
            <person name="Lutzoni F."/>
            <person name="Magnuson J."/>
            <person name="Mondo S."/>
            <person name="Nolan M."/>
            <person name="Ohm R."/>
            <person name="Pangilinan J."/>
            <person name="Park H.-J."/>
            <person name="Ramirez L."/>
            <person name="Alfaro M."/>
            <person name="Sun H."/>
            <person name="Tritt A."/>
            <person name="Yoshinaga Y."/>
            <person name="Zwiers L.-H."/>
            <person name="Turgeon B."/>
            <person name="Goodwin S."/>
            <person name="Spatafora J."/>
            <person name="Crous P."/>
            <person name="Grigoriev I."/>
        </authorList>
    </citation>
    <scope>NUCLEOTIDE SEQUENCE</scope>
    <source>
        <strain evidence="2">CBS 130266</strain>
    </source>
</reference>
<evidence type="ECO:0000313" key="3">
    <source>
        <dbReference type="Proteomes" id="UP000800235"/>
    </source>
</evidence>